<evidence type="ECO:0000313" key="5">
    <source>
        <dbReference type="Proteomes" id="UP001165652"/>
    </source>
</evidence>
<dbReference type="RefSeq" id="WP_272777553.1">
    <property type="nucleotide sequence ID" value="NZ_JAQQLI010000019.1"/>
</dbReference>
<organism evidence="4 5">
    <name type="scientific">Rhodoplanes tepidamans</name>
    <name type="common">Rhodoplanes cryptolactis</name>
    <dbReference type="NCBI Taxonomy" id="200616"/>
    <lineage>
        <taxon>Bacteria</taxon>
        <taxon>Pseudomonadati</taxon>
        <taxon>Pseudomonadota</taxon>
        <taxon>Alphaproteobacteria</taxon>
        <taxon>Hyphomicrobiales</taxon>
        <taxon>Nitrobacteraceae</taxon>
        <taxon>Rhodoplanes</taxon>
    </lineage>
</organism>
<sequence length="431" mass="47413">MNVLFVHNNFPAQFKHVARALVRDPGNAVAAVATRTARGIPGVRLLKYGVADMDTSATHPFARRFDLECRRAEEVLYALTSLQTSGFVPDVIVAHPGWGETLPLRAMFPAARIVAYCEFYYAATNRDVGFDPEFPAPGLDGQVGLHLKNAATLLALADCDIGLSPTEWQRSTYPAQFHDKIRVVHEGVDTDEIRPDRSARFRLPSGRHLGQGDEVVTFVSRNLEPLRGFHVFMRALPAILAARPAAEVVIIGGDDPGYGVRAPEGKTWKQTMLEEVGRAVDRRRVHFVGRVPYRSFVAALQVSSAHVYWTYPFVLSWSLLEAMSAGGLVIASDTEPVRELIDGRNGRLVPFFDAEQLAAAVIEALAHPERFEAMRAEARRHVVELYDSERICVPRTLALLAGEAGETAGAHGAARPSRARSRRVTFAESAD</sequence>
<reference evidence="4" key="2">
    <citation type="submission" date="2023-02" db="EMBL/GenBank/DDBJ databases">
        <authorList>
            <person name="Rayyan A."/>
            <person name="Meyer T."/>
            <person name="Kyndt J.A."/>
        </authorList>
    </citation>
    <scope>NUCLEOTIDE SEQUENCE</scope>
    <source>
        <strain evidence="4">DSM 9987</strain>
    </source>
</reference>
<dbReference type="Pfam" id="PF13692">
    <property type="entry name" value="Glyco_trans_1_4"/>
    <property type="match status" value="1"/>
</dbReference>
<name>A0ABT5JAJ1_RHOTP</name>
<dbReference type="Pfam" id="PF12000">
    <property type="entry name" value="Glyco_trans_4_3"/>
    <property type="match status" value="1"/>
</dbReference>
<dbReference type="CDD" id="cd03818">
    <property type="entry name" value="GT4_ExpC-like"/>
    <property type="match status" value="1"/>
</dbReference>
<keyword evidence="5" id="KW-1185">Reference proteome</keyword>
<evidence type="ECO:0000256" key="1">
    <source>
        <dbReference type="ARBA" id="ARBA00022679"/>
    </source>
</evidence>
<dbReference type="InterPro" id="IPR022623">
    <property type="entry name" value="Glyco_trans_4"/>
</dbReference>
<dbReference type="Proteomes" id="UP001165652">
    <property type="component" value="Unassembled WGS sequence"/>
</dbReference>
<dbReference type="Gene3D" id="3.40.50.2000">
    <property type="entry name" value="Glycogen Phosphorylase B"/>
    <property type="match status" value="2"/>
</dbReference>
<evidence type="ECO:0000256" key="2">
    <source>
        <dbReference type="SAM" id="MobiDB-lite"/>
    </source>
</evidence>
<dbReference type="PANTHER" id="PTHR46401">
    <property type="entry name" value="GLYCOSYLTRANSFERASE WBBK-RELATED"/>
    <property type="match status" value="1"/>
</dbReference>
<evidence type="ECO:0000259" key="3">
    <source>
        <dbReference type="Pfam" id="PF12000"/>
    </source>
</evidence>
<evidence type="ECO:0000313" key="4">
    <source>
        <dbReference type="EMBL" id="MDC7786705.1"/>
    </source>
</evidence>
<dbReference type="PANTHER" id="PTHR46401:SF2">
    <property type="entry name" value="GLYCOSYLTRANSFERASE WBBK-RELATED"/>
    <property type="match status" value="1"/>
</dbReference>
<feature type="domain" description="Glycosyl transferase family 4" evidence="3">
    <location>
        <begin position="26"/>
        <end position="192"/>
    </location>
</feature>
<comment type="caution">
    <text evidence="4">The sequence shown here is derived from an EMBL/GenBank/DDBJ whole genome shotgun (WGS) entry which is preliminary data.</text>
</comment>
<protein>
    <submittedName>
        <fullName evidence="4">Glycosyltransferase family 4 protein</fullName>
    </submittedName>
</protein>
<gene>
    <name evidence="4" type="ORF">PQJ73_13505</name>
</gene>
<dbReference type="SUPFAM" id="SSF53756">
    <property type="entry name" value="UDP-Glycosyltransferase/glycogen phosphorylase"/>
    <property type="match status" value="1"/>
</dbReference>
<dbReference type="EMBL" id="JAQQLI010000019">
    <property type="protein sequence ID" value="MDC7786705.1"/>
    <property type="molecule type" value="Genomic_DNA"/>
</dbReference>
<keyword evidence="1" id="KW-0808">Transferase</keyword>
<reference evidence="4" key="1">
    <citation type="journal article" date="2023" name="Microbiol Resour">
        <title>Genome Sequences of Rhodoplanes serenus and Two Thermotolerant Strains, Rhodoplanes tepidamans and 'Rhodoplanes cryptolactis,' Further Refine the Genus.</title>
        <authorList>
            <person name="Rayyan A.A."/>
            <person name="Kyndt J.A."/>
        </authorList>
    </citation>
    <scope>NUCLEOTIDE SEQUENCE</scope>
    <source>
        <strain evidence="4">DSM 9987</strain>
    </source>
</reference>
<accession>A0ABT5JAJ1</accession>
<feature type="region of interest" description="Disordered" evidence="2">
    <location>
        <begin position="410"/>
        <end position="431"/>
    </location>
</feature>
<proteinExistence type="predicted"/>